<feature type="region of interest" description="Disordered" evidence="2">
    <location>
        <begin position="251"/>
        <end position="276"/>
    </location>
</feature>
<dbReference type="Pfam" id="PF11127">
    <property type="entry name" value="YgaP-like_TM"/>
    <property type="match status" value="1"/>
</dbReference>
<comment type="similarity">
    <text evidence="1">Belongs to the ribosome association toxin RatA family.</text>
</comment>
<evidence type="ECO:0000259" key="4">
    <source>
        <dbReference type="Pfam" id="PF11127"/>
    </source>
</evidence>
<dbReference type="EMBL" id="CADCTU010000700">
    <property type="protein sequence ID" value="CAA9345630.1"/>
    <property type="molecule type" value="Genomic_DNA"/>
</dbReference>
<feature type="domain" description="Inner membrane protein YgaP-like transmembrane" evidence="4">
    <location>
        <begin position="27"/>
        <end position="87"/>
    </location>
</feature>
<dbReference type="InterPro" id="IPR023393">
    <property type="entry name" value="START-like_dom_sf"/>
</dbReference>
<dbReference type="PANTHER" id="PTHR33824:SF7">
    <property type="entry name" value="POLYKETIDE CYCLASE_DEHYDRASE AND LIPID TRANSPORT SUPERFAMILY PROTEIN"/>
    <property type="match status" value="1"/>
</dbReference>
<proteinExistence type="inferred from homology"/>
<dbReference type="Pfam" id="PF03364">
    <property type="entry name" value="Polyketide_cyc"/>
    <property type="match status" value="1"/>
</dbReference>
<evidence type="ECO:0000256" key="2">
    <source>
        <dbReference type="SAM" id="MobiDB-lite"/>
    </source>
</evidence>
<reference evidence="5" key="1">
    <citation type="submission" date="2020-02" db="EMBL/GenBank/DDBJ databases">
        <authorList>
            <person name="Meier V. D."/>
        </authorList>
    </citation>
    <scope>NUCLEOTIDE SEQUENCE</scope>
    <source>
        <strain evidence="5">AVDCRST_MAG11</strain>
    </source>
</reference>
<evidence type="ECO:0000313" key="5">
    <source>
        <dbReference type="EMBL" id="CAA9345630.1"/>
    </source>
</evidence>
<dbReference type="InterPro" id="IPR005031">
    <property type="entry name" value="COQ10_START"/>
</dbReference>
<sequence>MATTANDHTLSLHSGHGPKGGPGAGATNVNDGERVMSAIGGGLLALYGARQRGVTGALLALTGAALVKRGVTGHCEVYGALGMNTAEASGGGLLEKKHGRAAVLDASKAIKVERSVTVAVPAAELYRFWRNFENLPRIMNHLESVTVLDDKRSHWEAKAPAGQSVEWDAEIIREEPNRLIGWRSVNEATVPNAGSVHFHESPDGRGTTVRVVLEYQPPGGRLGQLVAKLFGEEPEMQVREDLRRFKSMMETGEVPNSRSASGSAVRNALQPQEARL</sequence>
<feature type="region of interest" description="Disordered" evidence="2">
    <location>
        <begin position="1"/>
        <end position="29"/>
    </location>
</feature>
<name>A0A6J4LYZ4_9BACT</name>
<organism evidence="5">
    <name type="scientific">uncultured Gemmatimonadaceae bacterium</name>
    <dbReference type="NCBI Taxonomy" id="246130"/>
    <lineage>
        <taxon>Bacteria</taxon>
        <taxon>Pseudomonadati</taxon>
        <taxon>Gemmatimonadota</taxon>
        <taxon>Gemmatimonadia</taxon>
        <taxon>Gemmatimonadales</taxon>
        <taxon>Gemmatimonadaceae</taxon>
        <taxon>environmental samples</taxon>
    </lineage>
</organism>
<dbReference type="CDD" id="cd07817">
    <property type="entry name" value="SRPBCC_8"/>
    <property type="match status" value="1"/>
</dbReference>
<gene>
    <name evidence="5" type="ORF">AVDCRST_MAG11-3206</name>
</gene>
<dbReference type="Gene3D" id="3.30.530.20">
    <property type="match status" value="1"/>
</dbReference>
<accession>A0A6J4LYZ4</accession>
<protein>
    <submittedName>
        <fullName evidence="5">Uncharacterized protein</fullName>
    </submittedName>
</protein>
<feature type="domain" description="Coenzyme Q-binding protein COQ10 START" evidence="3">
    <location>
        <begin position="118"/>
        <end position="242"/>
    </location>
</feature>
<evidence type="ECO:0000256" key="1">
    <source>
        <dbReference type="ARBA" id="ARBA00008918"/>
    </source>
</evidence>
<dbReference type="AlphaFoldDB" id="A0A6J4LYZ4"/>
<evidence type="ECO:0000259" key="3">
    <source>
        <dbReference type="Pfam" id="PF03364"/>
    </source>
</evidence>
<dbReference type="PANTHER" id="PTHR33824">
    <property type="entry name" value="POLYKETIDE CYCLASE/DEHYDRASE AND LIPID TRANSPORT SUPERFAMILY PROTEIN"/>
    <property type="match status" value="1"/>
</dbReference>
<feature type="compositionally biased region" description="Polar residues" evidence="2">
    <location>
        <begin position="254"/>
        <end position="264"/>
    </location>
</feature>
<dbReference type="SUPFAM" id="SSF55961">
    <property type="entry name" value="Bet v1-like"/>
    <property type="match status" value="1"/>
</dbReference>
<dbReference type="InterPro" id="IPR047137">
    <property type="entry name" value="ORF3"/>
</dbReference>
<dbReference type="InterPro" id="IPR021309">
    <property type="entry name" value="YgaP-like_TM"/>
</dbReference>